<dbReference type="OrthoDB" id="9805017at2"/>
<name>A0A5B7TPQ8_9FLAO</name>
<protein>
    <submittedName>
        <fullName evidence="2">DUF11 domain-containing protein</fullName>
    </submittedName>
</protein>
<dbReference type="KEGG" id="fbe:FF125_01320"/>
<dbReference type="Proteomes" id="UP000306229">
    <property type="component" value="Chromosome"/>
</dbReference>
<evidence type="ECO:0000259" key="1">
    <source>
        <dbReference type="Pfam" id="PF01345"/>
    </source>
</evidence>
<dbReference type="NCBIfam" id="TIGR01451">
    <property type="entry name" value="B_ant_repeat"/>
    <property type="match status" value="1"/>
</dbReference>
<dbReference type="Pfam" id="PF01345">
    <property type="entry name" value="DUF11"/>
    <property type="match status" value="1"/>
</dbReference>
<reference evidence="2 3" key="1">
    <citation type="submission" date="2019-05" db="EMBL/GenBank/DDBJ databases">
        <title>Algicella ahnfeltiae gen. nov., sp. nov., a novel marine bacterium of the family Flavobacteriaceae isolated from a red alga.</title>
        <authorList>
            <person name="Nedashkovskaya O.I."/>
            <person name="Kukhlevskiy A.D."/>
            <person name="Kim S.-G."/>
            <person name="Zhukova N.V."/>
            <person name="Mikhailov V.V."/>
        </authorList>
    </citation>
    <scope>NUCLEOTIDE SEQUENCE [LARGE SCALE GENOMIC DNA]</scope>
    <source>
        <strain evidence="2 3">10Alg115</strain>
    </source>
</reference>
<sequence length="1712" mass="182650">MKEVVINIFQLFHTYSQNYALMGVTTVPQTESVFKMKKFRIIFVTMLLLAFGKSFAQSIQVTPGTDLPTEVIACGDQETFKFRVYGPTVADEKIEVQLPSESEYISLVSPASGVSVDDTDLKKPIFNIVSALASPSNFIDIEYSVLTGCTIVLDPELTHTLVSNPTINKTVDYPTVQYSVLEVNSNIVPSSASLNVNDTQNFTFTIGNDPVSTNAYSSNIYAYITHSTNVEVTYTGTGTFISGSPSGGMVTNIIALTSADIATVGDNDNKFEKNESIDITIAAKLLGCPAGGGETISYRAGYGACIAASSPCLTGNTSTSGIALASGAPELYTEVVKRAWPSPSNSDTAEFLLRNDGTGAGDIYNLSFDLGFSNGGAVYTPSDFTSYSWSNFSVNGNTVANSGAQGSETSFQFATDPDGAGVGLEDLDGDGFFDDLPVGNSFTLTNELTYNYLVDTANDTACDPMYRGYAIVRWAHEYQDQCGETTTLDVPMSNSESWRPWSFYNMQHSSLIENSSTGSSNLVAGSTFDFQIEQRSNASISTLNIAGLYWEVHYTIPAGVIPNGNGTWGGQPFNLVSFNAGTGLAIYTSNSAPANYRNNLAYDPIIPLQVDPACAGSFVGSIDYEYHLKGDATYEPIDLCGTGPTFTVSCGSPGPSVCVSNFSLDRTTFGFTDNTETTSVTAATTGIRTDHVLEGDMVRWHLEVDVSENNLVTLDALLEYDTKDWFGTQGDGGIKALRVEYQPAGGGASTVSTNLSQYSYTANNAGKTNHKVDLRGGDFTLTNPSIGARYIIDVDLKVSEDASFTDTAFESLTGILASSPATSLLNPTVHTCNYLTEELGMLEYYDTLRTDLRQQSTTFDGCDVIDTGARFSVARFSKIGDLFPNEFRNIAHLKQVDILVPIGVDYVPGSSLQNTYPNQTNQPIADPIITYNFEPGFNKYSWVNPGNWTRGKATVSWGIKEVKFQVVPNCNVSNWSYSGERFGISILPTSEMEYFRNVTNPGRIVNPARRDIPRPTQYIPLSYTLSSATPTVSTETNAAIWDVQINNTSSGGGILNNTWLAIDVPNNNIVPTLWIGATQIPLTGYGTGKYWAQIGFVSAVGLNLEIRSDNFTVCDTDTFNVTVGQNCASYPTDPDTGYPVTGGSGNYICNTETIPLTLTTQEPSINVGTTLGIPPATYDFCSIVPYEVSVNNAANGYAYALSADIRFPIGMTLDNTTGILNYNGTAYTVDPAQVSHNVATNTYTVDISGITSPISGTNGLPGVSAVASNEFELTFDTSFDCDYVSGSKIGTQMNGESSCGDPIDPSQGQSEIKTNPVNVTQVPSNIQYAMTVTSDDNTLQACSQTEVIDVEIINQGVTTDGSIESIVATIDDAFNYVSGSFVTGTNGPAGAPAVTVNAVTGKRELTWTMPNGIASGSSISFSFEVEVVSPGDVSCTDYDLNVSTRVQQSIDCSATGGATCPAINSITSQEDEPITVEKSTLSISSTTVNSTVNGVNLDITAGFSLENTSLIDLASGTVVSAYNDVNNNGSYDPSDVLLGSKTVATAIAAGNTINDTIDFSVAMARGCNVLLVVNTSNNNCICDTAETGMVCNSDLNLTKVTNNSNPNQGDNIIFTLTVTNNGTSVPTNIVVKDIIPTDFTYNHPNYTTTQGSATFSALREFVWDLGGFALPIGDSISLTYTVTVDNCGEFINQAEITNSSLNDPDSTPNNGN</sequence>
<organism evidence="2 3">
    <name type="scientific">Aureibaculum algae</name>
    <dbReference type="NCBI Taxonomy" id="2584122"/>
    <lineage>
        <taxon>Bacteria</taxon>
        <taxon>Pseudomonadati</taxon>
        <taxon>Bacteroidota</taxon>
        <taxon>Flavobacteriia</taxon>
        <taxon>Flavobacteriales</taxon>
        <taxon>Flavobacteriaceae</taxon>
        <taxon>Aureibaculum</taxon>
    </lineage>
</organism>
<evidence type="ECO:0000313" key="3">
    <source>
        <dbReference type="Proteomes" id="UP000306229"/>
    </source>
</evidence>
<accession>A0A5B7TPQ8</accession>
<dbReference type="RefSeq" id="WP_138948094.1">
    <property type="nucleotide sequence ID" value="NZ_CP040749.1"/>
</dbReference>
<proteinExistence type="predicted"/>
<dbReference type="Gene3D" id="2.60.40.1170">
    <property type="entry name" value="Mu homology domain, subdomain B"/>
    <property type="match status" value="1"/>
</dbReference>
<feature type="domain" description="DUF11" evidence="1">
    <location>
        <begin position="1594"/>
        <end position="1710"/>
    </location>
</feature>
<dbReference type="EMBL" id="CP040749">
    <property type="protein sequence ID" value="QCX37143.1"/>
    <property type="molecule type" value="Genomic_DNA"/>
</dbReference>
<evidence type="ECO:0000313" key="2">
    <source>
        <dbReference type="EMBL" id="QCX37143.1"/>
    </source>
</evidence>
<dbReference type="InterPro" id="IPR001434">
    <property type="entry name" value="OmcB-like_DUF11"/>
</dbReference>
<dbReference type="InterPro" id="IPR047589">
    <property type="entry name" value="DUF11_rpt"/>
</dbReference>
<gene>
    <name evidence="2" type="ORF">FF125_01320</name>
</gene>
<keyword evidence="3" id="KW-1185">Reference proteome</keyword>